<evidence type="ECO:0000256" key="3">
    <source>
        <dbReference type="ARBA" id="ARBA00023242"/>
    </source>
</evidence>
<dbReference type="EMBL" id="BFAD01000005">
    <property type="protein sequence ID" value="GBE83316.1"/>
    <property type="molecule type" value="Genomic_DNA"/>
</dbReference>
<gene>
    <name evidence="8" type="ORF">SCP_0503640</name>
</gene>
<feature type="region of interest" description="Disordered" evidence="5">
    <location>
        <begin position="672"/>
        <end position="769"/>
    </location>
</feature>
<dbReference type="InterPro" id="IPR001138">
    <property type="entry name" value="Zn2Cys6_DnaBD"/>
</dbReference>
<evidence type="ECO:0000256" key="2">
    <source>
        <dbReference type="ARBA" id="ARBA00022723"/>
    </source>
</evidence>
<dbReference type="PANTHER" id="PTHR31001:SF56">
    <property type="entry name" value="ZN(2)-C6 FUNGAL-TYPE DOMAIN-CONTAINING PROTEIN"/>
    <property type="match status" value="1"/>
</dbReference>
<evidence type="ECO:0000256" key="5">
    <source>
        <dbReference type="SAM" id="MobiDB-lite"/>
    </source>
</evidence>
<dbReference type="GeneID" id="38780233"/>
<dbReference type="GO" id="GO:0003677">
    <property type="term" value="F:DNA binding"/>
    <property type="evidence" value="ECO:0007669"/>
    <property type="project" value="InterPro"/>
</dbReference>
<feature type="compositionally biased region" description="Pro residues" evidence="5">
    <location>
        <begin position="836"/>
        <end position="845"/>
    </location>
</feature>
<proteinExistence type="predicted"/>
<dbReference type="GO" id="GO:0008270">
    <property type="term" value="F:zinc ion binding"/>
    <property type="evidence" value="ECO:0007669"/>
    <property type="project" value="InterPro"/>
</dbReference>
<dbReference type="CDD" id="cd12148">
    <property type="entry name" value="fungal_TF_MHR"/>
    <property type="match status" value="1"/>
</dbReference>
<comment type="caution">
    <text evidence="8">The sequence shown here is derived from an EMBL/GenBank/DDBJ whole genome shotgun (WGS) entry which is preliminary data.</text>
</comment>
<feature type="coiled-coil region" evidence="4">
    <location>
        <begin position="71"/>
        <end position="98"/>
    </location>
</feature>
<feature type="domain" description="Zn(2)-C6 fungal-type" evidence="6">
    <location>
        <begin position="24"/>
        <end position="53"/>
    </location>
</feature>
<feature type="compositionally biased region" description="Low complexity" evidence="5">
    <location>
        <begin position="726"/>
        <end position="758"/>
    </location>
</feature>
<evidence type="ECO:0000259" key="6">
    <source>
        <dbReference type="PROSITE" id="PS50048"/>
    </source>
</evidence>
<evidence type="ECO:0000313" key="8">
    <source>
        <dbReference type="EMBL" id="GBE83316.1"/>
    </source>
</evidence>
<feature type="region of interest" description="Disordered" evidence="5">
    <location>
        <begin position="994"/>
        <end position="1034"/>
    </location>
</feature>
<feature type="domain" description="4Fe-4S ferredoxin-type" evidence="7">
    <location>
        <begin position="31"/>
        <end position="63"/>
    </location>
</feature>
<dbReference type="InParanoid" id="A0A401GM92"/>
<dbReference type="Pfam" id="PF04082">
    <property type="entry name" value="Fungal_trans"/>
    <property type="match status" value="1"/>
</dbReference>
<dbReference type="SMART" id="SM00906">
    <property type="entry name" value="Fungal_trans"/>
    <property type="match status" value="1"/>
</dbReference>
<keyword evidence="3" id="KW-0539">Nucleus</keyword>
<feature type="region of interest" description="Disordered" evidence="5">
    <location>
        <begin position="833"/>
        <end position="873"/>
    </location>
</feature>
<accession>A0A401GM92</accession>
<dbReference type="RefSeq" id="XP_027614229.1">
    <property type="nucleotide sequence ID" value="XM_027758428.1"/>
</dbReference>
<dbReference type="CDD" id="cd00067">
    <property type="entry name" value="GAL4"/>
    <property type="match status" value="1"/>
</dbReference>
<dbReference type="Proteomes" id="UP000287166">
    <property type="component" value="Unassembled WGS sequence"/>
</dbReference>
<dbReference type="InterPro" id="IPR036864">
    <property type="entry name" value="Zn2-C6_fun-type_DNA-bd_sf"/>
</dbReference>
<name>A0A401GM92_9APHY</name>
<dbReference type="PROSITE" id="PS50048">
    <property type="entry name" value="ZN2_CY6_FUNGAL_2"/>
    <property type="match status" value="1"/>
</dbReference>
<reference evidence="8 9" key="1">
    <citation type="journal article" date="2018" name="Sci. Rep.">
        <title>Genome sequence of the cauliflower mushroom Sparassis crispa (Hanabiratake) and its association with beneficial usage.</title>
        <authorList>
            <person name="Kiyama R."/>
            <person name="Furutani Y."/>
            <person name="Kawaguchi K."/>
            <person name="Nakanishi T."/>
        </authorList>
    </citation>
    <scope>NUCLEOTIDE SEQUENCE [LARGE SCALE GENOMIC DNA]</scope>
</reference>
<organism evidence="8 9">
    <name type="scientific">Sparassis crispa</name>
    <dbReference type="NCBI Taxonomy" id="139825"/>
    <lineage>
        <taxon>Eukaryota</taxon>
        <taxon>Fungi</taxon>
        <taxon>Dikarya</taxon>
        <taxon>Basidiomycota</taxon>
        <taxon>Agaricomycotina</taxon>
        <taxon>Agaricomycetes</taxon>
        <taxon>Polyporales</taxon>
        <taxon>Sparassidaceae</taxon>
        <taxon>Sparassis</taxon>
    </lineage>
</organism>
<sequence>MPQSSTASARAQEQEFKRARGAISCAECRRLKLKCDKTVPCSSCKRRGCSSICPNGSLTTGQGTRFILADTDRLHRKIAEMSDRIRQLEDALTILQSSVTRETHPLLTGDLLLIKSGLELHSAISPPQPESEDGGQADEEVQYIDAFGTLAVRDDGAATFYGRSAGSESLLLEENPKPTLQRKKGRVVLHDDITRLTKSFPASPSNLQVDDAEDMIVRYLPPWTRAAQLCDLYLEQAPWFFGAVTRRQLVEEVLPLFYPEAEAYRDAEAGRTNTGPALSSSASAFDLPAVAPKPAQWSAHDLALLFVVFCFGALTDETLPPVPNNPEADGYFQLARAAMNIEPVLERPPSVVTVQTLSLMGIYMGLVPDENSIEGTWSLMGLSSKLAQSIGLHRDCARWKLSPAEVQKRRSLFWELFITDCWQALATGRLPTFSLPFVDTELAGDPDETISDDGTAVPSFPAWKARFGKECVAEVVQGTLTSRAPKYTVILELDRKIRDMQMPRYAIGPAPVGSGLRETMLHFMPINYRELTLLYVHRCFFAQALTDNPIDPLKSQYAPSFLAGYRSACALLLSLREAFVLFPVQIARFWVLWTHAFSAAVMLASVVTHGGLTKTAQAALGELRLAYDLFEKAALHGGRSVQFLPIVRRLHEKAYSTYTQGIQPVRKDIFTPRAQKEESQDELSIFSGRTPRTVATKTGKQRPNPARSVSRRRTAVTGASNPPQAPSDTSSGSTAISPSVSGSGSGSASGSSRDSTSPQNATRDTFPALDSYGASVHPLLADQMRSFSGELDSQINAYYAAHAHEYAASQEEQPYLAPVAPAQEEEWYAAADREAMPPPPNPPPSSSHSQYQVHAMPPPPAPAPPSAAQMAPAQPVYAHSEMHAPEGQYHEYGAPSVPDLHAYAFQQEHGQGWGHESELVYSETPMEGYHQQAQPADYHPQEYPEEYPAQQGYQEMYEKLPPAEYHQTQLQLEPQPQPRPQHHQQYYANAHTNGQDFGQVYGQHQGHQQSYQTHQTYDTHSRSRSHSRRPSAQQYPTRIHVPQVGLVEVQPGYNLTETWTSFVQQEVPAALAPSYARRQ</sequence>
<dbReference type="SUPFAM" id="SSF57701">
    <property type="entry name" value="Zn2/Cys6 DNA-binding domain"/>
    <property type="match status" value="1"/>
</dbReference>
<dbReference type="InterPro" id="IPR017896">
    <property type="entry name" value="4Fe4S_Fe-S-bd"/>
</dbReference>
<keyword evidence="9" id="KW-1185">Reference proteome</keyword>
<evidence type="ECO:0000256" key="1">
    <source>
        <dbReference type="ARBA" id="ARBA00004123"/>
    </source>
</evidence>
<protein>
    <recommendedName>
        <fullName evidence="10">Zn(2)-C6 fungal-type domain-containing protein</fullName>
    </recommendedName>
</protein>
<dbReference type="PROSITE" id="PS00463">
    <property type="entry name" value="ZN2_CY6_FUNGAL_1"/>
    <property type="match status" value="1"/>
</dbReference>
<dbReference type="PANTHER" id="PTHR31001">
    <property type="entry name" value="UNCHARACTERIZED TRANSCRIPTIONAL REGULATORY PROTEIN"/>
    <property type="match status" value="1"/>
</dbReference>
<dbReference type="GO" id="GO:0000981">
    <property type="term" value="F:DNA-binding transcription factor activity, RNA polymerase II-specific"/>
    <property type="evidence" value="ECO:0007669"/>
    <property type="project" value="InterPro"/>
</dbReference>
<feature type="compositionally biased region" description="Low complexity" evidence="5">
    <location>
        <begin position="998"/>
        <end position="1018"/>
    </location>
</feature>
<keyword evidence="4" id="KW-0175">Coiled coil</keyword>
<feature type="compositionally biased region" description="Pro residues" evidence="5">
    <location>
        <begin position="856"/>
        <end position="865"/>
    </location>
</feature>
<dbReference type="OrthoDB" id="424974at2759"/>
<dbReference type="PROSITE" id="PS51379">
    <property type="entry name" value="4FE4S_FER_2"/>
    <property type="match status" value="1"/>
</dbReference>
<dbReference type="GO" id="GO:0005634">
    <property type="term" value="C:nucleus"/>
    <property type="evidence" value="ECO:0007669"/>
    <property type="project" value="UniProtKB-SubCell"/>
</dbReference>
<dbReference type="SMART" id="SM00066">
    <property type="entry name" value="GAL4"/>
    <property type="match status" value="1"/>
</dbReference>
<evidence type="ECO:0008006" key="10">
    <source>
        <dbReference type="Google" id="ProtNLM"/>
    </source>
</evidence>
<evidence type="ECO:0000256" key="4">
    <source>
        <dbReference type="SAM" id="Coils"/>
    </source>
</evidence>
<comment type="subcellular location">
    <subcellularLocation>
        <location evidence="1">Nucleus</location>
    </subcellularLocation>
</comment>
<evidence type="ECO:0000259" key="7">
    <source>
        <dbReference type="PROSITE" id="PS51379"/>
    </source>
</evidence>
<keyword evidence="2" id="KW-0479">Metal-binding</keyword>
<dbReference type="AlphaFoldDB" id="A0A401GM92"/>
<dbReference type="InterPro" id="IPR007219">
    <property type="entry name" value="XnlR_reg_dom"/>
</dbReference>
<dbReference type="Gene3D" id="4.10.240.10">
    <property type="entry name" value="Zn(2)-C6 fungal-type DNA-binding domain"/>
    <property type="match status" value="1"/>
</dbReference>
<dbReference type="STRING" id="139825.A0A401GM92"/>
<dbReference type="InterPro" id="IPR050613">
    <property type="entry name" value="Sec_Metabolite_Reg"/>
</dbReference>
<evidence type="ECO:0000313" key="9">
    <source>
        <dbReference type="Proteomes" id="UP000287166"/>
    </source>
</evidence>
<dbReference type="GO" id="GO:0006351">
    <property type="term" value="P:DNA-templated transcription"/>
    <property type="evidence" value="ECO:0007669"/>
    <property type="project" value="InterPro"/>
</dbReference>